<evidence type="ECO:0000313" key="4">
    <source>
        <dbReference type="Proteomes" id="UP000318437"/>
    </source>
</evidence>
<dbReference type="Gene3D" id="3.40.1620.10">
    <property type="entry name" value="YefM-like domain"/>
    <property type="match status" value="1"/>
</dbReference>
<sequence>MPASKWNIADAKSKLSEVLNLAQHQAQIITRRNRHYVVLDGDEYQRLKGNLPSLKELILHGPSLEGVNLERDPSPGGEIEL</sequence>
<accession>A0A5C6D2G3</accession>
<comment type="function">
    <text evidence="2">Antitoxin component of a type II toxin-antitoxin (TA) system.</text>
</comment>
<dbReference type="EMBL" id="SJPS01000001">
    <property type="protein sequence ID" value="TWU29847.1"/>
    <property type="molecule type" value="Genomic_DNA"/>
</dbReference>
<dbReference type="InterPro" id="IPR006442">
    <property type="entry name" value="Antitoxin_Phd/YefM"/>
</dbReference>
<dbReference type="Proteomes" id="UP000318437">
    <property type="component" value="Unassembled WGS sequence"/>
</dbReference>
<comment type="similarity">
    <text evidence="1 2">Belongs to the phD/YefM antitoxin family.</text>
</comment>
<name>A0A5C6D2G3_9BACT</name>
<proteinExistence type="inferred from homology"/>
<dbReference type="InterPro" id="IPR036165">
    <property type="entry name" value="YefM-like_sf"/>
</dbReference>
<evidence type="ECO:0000313" key="3">
    <source>
        <dbReference type="EMBL" id="TWU29847.1"/>
    </source>
</evidence>
<dbReference type="RefSeq" id="WP_197530347.1">
    <property type="nucleotide sequence ID" value="NZ_SJPS01000001.1"/>
</dbReference>
<evidence type="ECO:0000256" key="2">
    <source>
        <dbReference type="RuleBase" id="RU362080"/>
    </source>
</evidence>
<organism evidence="3 4">
    <name type="scientific">Bythopirellula polymerisocia</name>
    <dbReference type="NCBI Taxonomy" id="2528003"/>
    <lineage>
        <taxon>Bacteria</taxon>
        <taxon>Pseudomonadati</taxon>
        <taxon>Planctomycetota</taxon>
        <taxon>Planctomycetia</taxon>
        <taxon>Pirellulales</taxon>
        <taxon>Lacipirellulaceae</taxon>
        <taxon>Bythopirellula</taxon>
    </lineage>
</organism>
<dbReference type="SUPFAM" id="SSF143120">
    <property type="entry name" value="YefM-like"/>
    <property type="match status" value="1"/>
</dbReference>
<dbReference type="NCBIfam" id="TIGR01552">
    <property type="entry name" value="phd_fam"/>
    <property type="match status" value="1"/>
</dbReference>
<gene>
    <name evidence="3" type="ORF">Pla144_06270</name>
</gene>
<evidence type="ECO:0000256" key="1">
    <source>
        <dbReference type="ARBA" id="ARBA00009981"/>
    </source>
</evidence>
<reference evidence="3 4" key="1">
    <citation type="submission" date="2019-02" db="EMBL/GenBank/DDBJ databases">
        <title>Deep-cultivation of Planctomycetes and their phenomic and genomic characterization uncovers novel biology.</title>
        <authorList>
            <person name="Wiegand S."/>
            <person name="Jogler M."/>
            <person name="Boedeker C."/>
            <person name="Pinto D."/>
            <person name="Vollmers J."/>
            <person name="Rivas-Marin E."/>
            <person name="Kohn T."/>
            <person name="Peeters S.H."/>
            <person name="Heuer A."/>
            <person name="Rast P."/>
            <person name="Oberbeckmann S."/>
            <person name="Bunk B."/>
            <person name="Jeske O."/>
            <person name="Meyerdierks A."/>
            <person name="Storesund J.E."/>
            <person name="Kallscheuer N."/>
            <person name="Luecker S."/>
            <person name="Lage O.M."/>
            <person name="Pohl T."/>
            <person name="Merkel B.J."/>
            <person name="Hornburger P."/>
            <person name="Mueller R.-W."/>
            <person name="Bruemmer F."/>
            <person name="Labrenz M."/>
            <person name="Spormann A.M."/>
            <person name="Op Den Camp H."/>
            <person name="Overmann J."/>
            <person name="Amann R."/>
            <person name="Jetten M.S.M."/>
            <person name="Mascher T."/>
            <person name="Medema M.H."/>
            <person name="Devos D.P."/>
            <person name="Kaster A.-K."/>
            <person name="Ovreas L."/>
            <person name="Rohde M."/>
            <person name="Galperin M.Y."/>
            <person name="Jogler C."/>
        </authorList>
    </citation>
    <scope>NUCLEOTIDE SEQUENCE [LARGE SCALE GENOMIC DNA]</scope>
    <source>
        <strain evidence="3 4">Pla144</strain>
    </source>
</reference>
<comment type="caution">
    <text evidence="3">The sequence shown here is derived from an EMBL/GenBank/DDBJ whole genome shotgun (WGS) entry which is preliminary data.</text>
</comment>
<dbReference type="AlphaFoldDB" id="A0A5C6D2G3"/>
<dbReference type="Pfam" id="PF02604">
    <property type="entry name" value="PhdYeFM_antitox"/>
    <property type="match status" value="1"/>
</dbReference>
<keyword evidence="4" id="KW-1185">Reference proteome</keyword>
<protein>
    <recommendedName>
        <fullName evidence="2">Antitoxin</fullName>
    </recommendedName>
</protein>